<dbReference type="GO" id="GO:0003677">
    <property type="term" value="F:DNA binding"/>
    <property type="evidence" value="ECO:0007669"/>
    <property type="project" value="UniProtKB-KW"/>
</dbReference>
<comment type="subcellular location">
    <subcellularLocation>
        <location evidence="1">Nucleus</location>
    </subcellularLocation>
</comment>
<evidence type="ECO:0000256" key="1">
    <source>
        <dbReference type="ARBA" id="ARBA00004123"/>
    </source>
</evidence>
<dbReference type="Gene3D" id="4.10.240.10">
    <property type="entry name" value="Zn(2)-C6 fungal-type DNA-binding domain"/>
    <property type="match status" value="1"/>
</dbReference>
<comment type="caution">
    <text evidence="8">The sequence shown here is derived from an EMBL/GenBank/DDBJ whole genome shotgun (WGS) entry which is preliminary data.</text>
</comment>
<dbReference type="PROSITE" id="PS00463">
    <property type="entry name" value="ZN2_CY6_FUNGAL_1"/>
    <property type="match status" value="1"/>
</dbReference>
<dbReference type="GO" id="GO:0008270">
    <property type="term" value="F:zinc ion binding"/>
    <property type="evidence" value="ECO:0007669"/>
    <property type="project" value="InterPro"/>
</dbReference>
<dbReference type="GO" id="GO:0000981">
    <property type="term" value="F:DNA-binding transcription factor activity, RNA polymerase II-specific"/>
    <property type="evidence" value="ECO:0007669"/>
    <property type="project" value="InterPro"/>
</dbReference>
<dbReference type="InterPro" id="IPR050613">
    <property type="entry name" value="Sec_Metabolite_Reg"/>
</dbReference>
<evidence type="ECO:0000259" key="7">
    <source>
        <dbReference type="PROSITE" id="PS50048"/>
    </source>
</evidence>
<dbReference type="GeneID" id="81358581"/>
<keyword evidence="2" id="KW-0479">Metal-binding</keyword>
<dbReference type="SMART" id="SM00066">
    <property type="entry name" value="GAL4"/>
    <property type="match status" value="1"/>
</dbReference>
<dbReference type="PANTHER" id="PTHR31001">
    <property type="entry name" value="UNCHARACTERIZED TRANSCRIPTIONAL REGULATORY PROTEIN"/>
    <property type="match status" value="1"/>
</dbReference>
<keyword evidence="5" id="KW-0804">Transcription</keyword>
<evidence type="ECO:0000256" key="4">
    <source>
        <dbReference type="ARBA" id="ARBA00023125"/>
    </source>
</evidence>
<dbReference type="CDD" id="cd00067">
    <property type="entry name" value="GAL4"/>
    <property type="match status" value="1"/>
</dbReference>
<dbReference type="Pfam" id="PF00172">
    <property type="entry name" value="Zn_clus"/>
    <property type="match status" value="1"/>
</dbReference>
<keyword evidence="9" id="KW-1185">Reference proteome</keyword>
<evidence type="ECO:0000313" key="8">
    <source>
        <dbReference type="EMBL" id="KAJ5100108.1"/>
    </source>
</evidence>
<protein>
    <recommendedName>
        <fullName evidence="7">Zn(2)-C6 fungal-type domain-containing protein</fullName>
    </recommendedName>
</protein>
<dbReference type="Pfam" id="PF04082">
    <property type="entry name" value="Fungal_trans"/>
    <property type="match status" value="1"/>
</dbReference>
<dbReference type="GO" id="GO:0006351">
    <property type="term" value="P:DNA-templated transcription"/>
    <property type="evidence" value="ECO:0007669"/>
    <property type="project" value="InterPro"/>
</dbReference>
<keyword evidence="6" id="KW-0539">Nucleus</keyword>
<evidence type="ECO:0000256" key="6">
    <source>
        <dbReference type="ARBA" id="ARBA00023242"/>
    </source>
</evidence>
<evidence type="ECO:0000256" key="2">
    <source>
        <dbReference type="ARBA" id="ARBA00022723"/>
    </source>
</evidence>
<dbReference type="RefSeq" id="XP_056475761.1">
    <property type="nucleotide sequence ID" value="XM_056619602.1"/>
</dbReference>
<dbReference type="EMBL" id="JAPQKI010000005">
    <property type="protein sequence ID" value="KAJ5100108.1"/>
    <property type="molecule type" value="Genomic_DNA"/>
</dbReference>
<evidence type="ECO:0000256" key="3">
    <source>
        <dbReference type="ARBA" id="ARBA00023015"/>
    </source>
</evidence>
<evidence type="ECO:0000313" key="9">
    <source>
        <dbReference type="Proteomes" id="UP001149074"/>
    </source>
</evidence>
<dbReference type="PROSITE" id="PS50048">
    <property type="entry name" value="ZN2_CY6_FUNGAL_2"/>
    <property type="match status" value="1"/>
</dbReference>
<dbReference type="CDD" id="cd12148">
    <property type="entry name" value="fungal_TF_MHR"/>
    <property type="match status" value="1"/>
</dbReference>
<dbReference type="AlphaFoldDB" id="A0A9W9KBM8"/>
<sequence>MATTRRNGQLSSCEPCRKSKLRCDHTMPICGRCIRRDLREDCIYHPAPLTQLGSQRAKKRRLARDEAQIKDHAILQNEHRNWNQKKFSVSSPGFLGNTSYSNTFTDTANGLLNEMNSPIQVEVVPMDSKKVHLGAQVLTLLKNLAFYREVVNARFKLWEGWCLGRPLTEMIFQLMEELWGSPPSDSVDQSIHALRLSKQLFQTHARPLEISADMSWTQFKTIIAGRWETVGLLFCMTGASTEWLSEEDPIFKQPGSSNLKSLANTACAVSDICLQFCDSAGIINDVVSWLLIHHTTLLATVYGDSDSRPWRKLGELSTTVFALGLHQNSSDNVPLFIAELRKRIMVGSFTIDKILATFLGRPPLISWRYCDIQLPLDLSFEEMIEDPPLLNAKIARLERNGGWNEEGTIRKGAWARVALFRSILREKVLELSLSFRVEDLQAKVNDLLEENDNLRESLPSFFRWKPEGDGGNAVSVIEDRLLLALHLDLLYNEFLLYRTVQKWTRDQPGAIIKTSCEMLSALLSMVSKFTRLGHPIFDMGFNLCYFGLPAAGILSAELLRRSKSLISDTNISFPRSEIIQNLSVFSSYLETFIQQEEGNYRVSQQGQRIIRHILDQVLSRNDFPSVMPEMSDQELLVEDLLHDVDDHDRGLFLDWMDGAVEHKSDNWLKWVNFN</sequence>
<feature type="domain" description="Zn(2)-C6 fungal-type" evidence="7">
    <location>
        <begin position="12"/>
        <end position="44"/>
    </location>
</feature>
<dbReference type="PANTHER" id="PTHR31001:SF53">
    <property type="entry name" value="ZN(II)2CYS6 TRANSCRIPTION FACTOR (EUROFUNG)"/>
    <property type="match status" value="1"/>
</dbReference>
<dbReference type="InterPro" id="IPR007219">
    <property type="entry name" value="XnlR_reg_dom"/>
</dbReference>
<reference evidence="8" key="1">
    <citation type="submission" date="2022-11" db="EMBL/GenBank/DDBJ databases">
        <authorList>
            <person name="Petersen C."/>
        </authorList>
    </citation>
    <scope>NUCLEOTIDE SEQUENCE</scope>
    <source>
        <strain evidence="8">IBT 30761</strain>
    </source>
</reference>
<dbReference type="SMART" id="SM00906">
    <property type="entry name" value="Fungal_trans"/>
    <property type="match status" value="1"/>
</dbReference>
<dbReference type="GO" id="GO:0005634">
    <property type="term" value="C:nucleus"/>
    <property type="evidence" value="ECO:0007669"/>
    <property type="project" value="UniProtKB-SubCell"/>
</dbReference>
<gene>
    <name evidence="8" type="ORF">N7532_007109</name>
</gene>
<dbReference type="SUPFAM" id="SSF57701">
    <property type="entry name" value="Zn2/Cys6 DNA-binding domain"/>
    <property type="match status" value="1"/>
</dbReference>
<keyword evidence="4" id="KW-0238">DNA-binding</keyword>
<dbReference type="OrthoDB" id="4898680at2759"/>
<accession>A0A9W9KBM8</accession>
<dbReference type="Proteomes" id="UP001149074">
    <property type="component" value="Unassembled WGS sequence"/>
</dbReference>
<reference evidence="8" key="2">
    <citation type="journal article" date="2023" name="IMA Fungus">
        <title>Comparative genomic study of the Penicillium genus elucidates a diverse pangenome and 15 lateral gene transfer events.</title>
        <authorList>
            <person name="Petersen C."/>
            <person name="Sorensen T."/>
            <person name="Nielsen M.R."/>
            <person name="Sondergaard T.E."/>
            <person name="Sorensen J.L."/>
            <person name="Fitzpatrick D.A."/>
            <person name="Frisvad J.C."/>
            <person name="Nielsen K.L."/>
        </authorList>
    </citation>
    <scope>NUCLEOTIDE SEQUENCE</scope>
    <source>
        <strain evidence="8">IBT 30761</strain>
    </source>
</reference>
<proteinExistence type="predicted"/>
<dbReference type="InterPro" id="IPR001138">
    <property type="entry name" value="Zn2Cys6_DnaBD"/>
</dbReference>
<dbReference type="InterPro" id="IPR036864">
    <property type="entry name" value="Zn2-C6_fun-type_DNA-bd_sf"/>
</dbReference>
<name>A0A9W9KBM8_9EURO</name>
<evidence type="ECO:0000256" key="5">
    <source>
        <dbReference type="ARBA" id="ARBA00023163"/>
    </source>
</evidence>
<keyword evidence="3" id="KW-0805">Transcription regulation</keyword>
<organism evidence="8 9">
    <name type="scientific">Penicillium argentinense</name>
    <dbReference type="NCBI Taxonomy" id="1131581"/>
    <lineage>
        <taxon>Eukaryota</taxon>
        <taxon>Fungi</taxon>
        <taxon>Dikarya</taxon>
        <taxon>Ascomycota</taxon>
        <taxon>Pezizomycotina</taxon>
        <taxon>Eurotiomycetes</taxon>
        <taxon>Eurotiomycetidae</taxon>
        <taxon>Eurotiales</taxon>
        <taxon>Aspergillaceae</taxon>
        <taxon>Penicillium</taxon>
    </lineage>
</organism>